<accession>A0A9D0YXY4</accession>
<dbReference type="GO" id="GO:0016020">
    <property type="term" value="C:membrane"/>
    <property type="evidence" value="ECO:0007669"/>
    <property type="project" value="UniProtKB-SubCell"/>
</dbReference>
<comment type="catalytic activity">
    <reaction evidence="15">
        <text>a CDP-1,2-diacyl-sn-glycerol + sn-glycerol 3-phosphate = a 1,2-diacyl-sn-glycero-3-phospho-(1'-sn-glycero-3'-phosphate) + CMP + H(+)</text>
        <dbReference type="Rhea" id="RHEA:12593"/>
        <dbReference type="ChEBI" id="CHEBI:15378"/>
        <dbReference type="ChEBI" id="CHEBI:57597"/>
        <dbReference type="ChEBI" id="CHEBI:58332"/>
        <dbReference type="ChEBI" id="CHEBI:60110"/>
        <dbReference type="ChEBI" id="CHEBI:60377"/>
        <dbReference type="EC" id="2.7.8.5"/>
    </reaction>
</comment>
<keyword evidence="9 18" id="KW-0812">Transmembrane</keyword>
<dbReference type="PIRSF" id="PIRSF000847">
    <property type="entry name" value="Phos_ph_gly_syn"/>
    <property type="match status" value="1"/>
</dbReference>
<reference evidence="19" key="1">
    <citation type="submission" date="2020-10" db="EMBL/GenBank/DDBJ databases">
        <authorList>
            <person name="Gilroy R."/>
        </authorList>
    </citation>
    <scope>NUCLEOTIDE SEQUENCE</scope>
    <source>
        <strain evidence="19">ChiHile30-977</strain>
    </source>
</reference>
<evidence type="ECO:0000256" key="6">
    <source>
        <dbReference type="ARBA" id="ARBA00014944"/>
    </source>
</evidence>
<evidence type="ECO:0000256" key="13">
    <source>
        <dbReference type="ARBA" id="ARBA00023209"/>
    </source>
</evidence>
<evidence type="ECO:0000256" key="1">
    <source>
        <dbReference type="ARBA" id="ARBA00003973"/>
    </source>
</evidence>
<dbReference type="GO" id="GO:0046474">
    <property type="term" value="P:glycerophospholipid biosynthetic process"/>
    <property type="evidence" value="ECO:0007669"/>
    <property type="project" value="TreeGrafter"/>
</dbReference>
<dbReference type="PANTHER" id="PTHR14269:SF62">
    <property type="entry name" value="CDP-DIACYLGLYCEROL--GLYCEROL-3-PHOSPHATE 3-PHOSPHATIDYLTRANSFERASE 1, CHLOROPLASTIC"/>
    <property type="match status" value="1"/>
</dbReference>
<evidence type="ECO:0000256" key="12">
    <source>
        <dbReference type="ARBA" id="ARBA00023136"/>
    </source>
</evidence>
<dbReference type="InterPro" id="IPR004570">
    <property type="entry name" value="Phosphatidylglycerol_P_synth"/>
</dbReference>
<keyword evidence="10 18" id="KW-1133">Transmembrane helix</keyword>
<evidence type="ECO:0000256" key="18">
    <source>
        <dbReference type="SAM" id="Phobius"/>
    </source>
</evidence>
<evidence type="ECO:0000256" key="15">
    <source>
        <dbReference type="ARBA" id="ARBA00048586"/>
    </source>
</evidence>
<comment type="similarity">
    <text evidence="4 17">Belongs to the CDP-alcohol phosphatidyltransferase class-I family.</text>
</comment>
<organism evidence="19 20">
    <name type="scientific">Candidatus Avichristensenella intestinipullorum</name>
    <dbReference type="NCBI Taxonomy" id="2840693"/>
    <lineage>
        <taxon>Bacteria</taxon>
        <taxon>Bacillati</taxon>
        <taxon>Bacillota</taxon>
        <taxon>Clostridia</taxon>
        <taxon>Candidatus Avichristensenella</taxon>
    </lineage>
</organism>
<sequence>MNLPNRLTLVRIALVPVYLVLLTGGEFCRWMAALVFSVAAITDLIDGKIARKRGLVTDFGKFMDPIADKLLVLLPFVYFCCESTQADMIPVLLMIAREIIVSGFRLVAAGRGIVLAAGRSGKVKTAVQMIAVIMLTLVPPWPWLTTPAWIATWICGALSVCSGWEILWKNRQVLEEEA</sequence>
<evidence type="ECO:0000256" key="11">
    <source>
        <dbReference type="ARBA" id="ARBA00023098"/>
    </source>
</evidence>
<evidence type="ECO:0000256" key="14">
    <source>
        <dbReference type="ARBA" id="ARBA00023264"/>
    </source>
</evidence>
<feature type="transmembrane region" description="Helical" evidence="18">
    <location>
        <begin position="7"/>
        <end position="24"/>
    </location>
</feature>
<comment type="pathway">
    <text evidence="3">Phospholipid metabolism; phosphatidylglycerol biosynthesis; phosphatidylglycerol from CDP-diacylglycerol: step 1/2.</text>
</comment>
<dbReference type="EMBL" id="DVFI01000070">
    <property type="protein sequence ID" value="HIQ62848.1"/>
    <property type="molecule type" value="Genomic_DNA"/>
</dbReference>
<dbReference type="PROSITE" id="PS00379">
    <property type="entry name" value="CDP_ALCOHOL_P_TRANSF"/>
    <property type="match status" value="1"/>
</dbReference>
<evidence type="ECO:0000256" key="5">
    <source>
        <dbReference type="ARBA" id="ARBA00013170"/>
    </source>
</evidence>
<dbReference type="InterPro" id="IPR048254">
    <property type="entry name" value="CDP_ALCOHOL_P_TRANSF_CS"/>
</dbReference>
<dbReference type="InterPro" id="IPR043130">
    <property type="entry name" value="CDP-OH_PTrfase_TM_dom"/>
</dbReference>
<evidence type="ECO:0000256" key="16">
    <source>
        <dbReference type="NCBIfam" id="TIGR00560"/>
    </source>
</evidence>
<dbReference type="PANTHER" id="PTHR14269">
    <property type="entry name" value="CDP-DIACYLGLYCEROL--GLYCEROL-3-PHOSPHATE 3-PHOSPHATIDYLTRANSFERASE-RELATED"/>
    <property type="match status" value="1"/>
</dbReference>
<dbReference type="EC" id="2.7.8.5" evidence="5 16"/>
<evidence type="ECO:0000256" key="9">
    <source>
        <dbReference type="ARBA" id="ARBA00022692"/>
    </source>
</evidence>
<keyword evidence="13" id="KW-0594">Phospholipid biosynthesis</keyword>
<keyword evidence="12 18" id="KW-0472">Membrane</keyword>
<evidence type="ECO:0000313" key="20">
    <source>
        <dbReference type="Proteomes" id="UP000886819"/>
    </source>
</evidence>
<proteinExistence type="inferred from homology"/>
<dbReference type="InterPro" id="IPR050324">
    <property type="entry name" value="CDP-alcohol_PTase-I"/>
</dbReference>
<dbReference type="GO" id="GO:0008444">
    <property type="term" value="F:CDP-diacylglycerol-glycerol-3-phosphate 3-phosphatidyltransferase activity"/>
    <property type="evidence" value="ECO:0007669"/>
    <property type="project" value="UniProtKB-UniRule"/>
</dbReference>
<evidence type="ECO:0000256" key="17">
    <source>
        <dbReference type="RuleBase" id="RU003750"/>
    </source>
</evidence>
<dbReference type="Proteomes" id="UP000886819">
    <property type="component" value="Unassembled WGS sequence"/>
</dbReference>
<dbReference type="Gene3D" id="1.20.120.1760">
    <property type="match status" value="1"/>
</dbReference>
<evidence type="ECO:0000313" key="19">
    <source>
        <dbReference type="EMBL" id="HIQ62848.1"/>
    </source>
</evidence>
<keyword evidence="8 17" id="KW-0808">Transferase</keyword>
<protein>
    <recommendedName>
        <fullName evidence="6 16">CDP-diacylglycerol--glycerol-3-phosphate 3-phosphatidyltransferase</fullName>
        <ecNumber evidence="5 16">2.7.8.5</ecNumber>
    </recommendedName>
</protein>
<comment type="subcellular location">
    <subcellularLocation>
        <location evidence="2">Membrane</location>
        <topology evidence="2">Multi-pass membrane protein</topology>
    </subcellularLocation>
</comment>
<keyword evidence="7" id="KW-0444">Lipid biosynthesis</keyword>
<evidence type="ECO:0000256" key="3">
    <source>
        <dbReference type="ARBA" id="ARBA00005042"/>
    </source>
</evidence>
<name>A0A9D0YXY4_9FIRM</name>
<evidence type="ECO:0000256" key="7">
    <source>
        <dbReference type="ARBA" id="ARBA00022516"/>
    </source>
</evidence>
<gene>
    <name evidence="19" type="primary">pgsA</name>
    <name evidence="19" type="ORF">IAA66_04575</name>
</gene>
<evidence type="ECO:0000256" key="8">
    <source>
        <dbReference type="ARBA" id="ARBA00022679"/>
    </source>
</evidence>
<evidence type="ECO:0000256" key="4">
    <source>
        <dbReference type="ARBA" id="ARBA00010441"/>
    </source>
</evidence>
<keyword evidence="11" id="KW-0443">Lipid metabolism</keyword>
<dbReference type="Pfam" id="PF01066">
    <property type="entry name" value="CDP-OH_P_transf"/>
    <property type="match status" value="1"/>
</dbReference>
<comment type="function">
    <text evidence="1">This protein catalyzes the committed step to the synthesis of the acidic phospholipids.</text>
</comment>
<dbReference type="NCBIfam" id="TIGR00560">
    <property type="entry name" value="pgsA"/>
    <property type="match status" value="1"/>
</dbReference>
<reference evidence="19" key="2">
    <citation type="journal article" date="2021" name="PeerJ">
        <title>Extensive microbial diversity within the chicken gut microbiome revealed by metagenomics and culture.</title>
        <authorList>
            <person name="Gilroy R."/>
            <person name="Ravi A."/>
            <person name="Getino M."/>
            <person name="Pursley I."/>
            <person name="Horton D.L."/>
            <person name="Alikhan N.F."/>
            <person name="Baker D."/>
            <person name="Gharbi K."/>
            <person name="Hall N."/>
            <person name="Watson M."/>
            <person name="Adriaenssens E.M."/>
            <person name="Foster-Nyarko E."/>
            <person name="Jarju S."/>
            <person name="Secka A."/>
            <person name="Antonio M."/>
            <person name="Oren A."/>
            <person name="Chaudhuri R.R."/>
            <person name="La Ragione R."/>
            <person name="Hildebrand F."/>
            <person name="Pallen M.J."/>
        </authorList>
    </citation>
    <scope>NUCLEOTIDE SEQUENCE</scope>
    <source>
        <strain evidence="19">ChiHile30-977</strain>
    </source>
</reference>
<keyword evidence="14" id="KW-1208">Phospholipid metabolism</keyword>
<evidence type="ECO:0000256" key="2">
    <source>
        <dbReference type="ARBA" id="ARBA00004141"/>
    </source>
</evidence>
<evidence type="ECO:0000256" key="10">
    <source>
        <dbReference type="ARBA" id="ARBA00022989"/>
    </source>
</evidence>
<dbReference type="InterPro" id="IPR000462">
    <property type="entry name" value="CDP-OH_P_trans"/>
</dbReference>
<comment type="caution">
    <text evidence="19">The sequence shown here is derived from an EMBL/GenBank/DDBJ whole genome shotgun (WGS) entry which is preliminary data.</text>
</comment>
<dbReference type="AlphaFoldDB" id="A0A9D0YXY4"/>